<feature type="region of interest" description="Disordered" evidence="2">
    <location>
        <begin position="151"/>
        <end position="176"/>
    </location>
</feature>
<sequence>MQFSGNDEYKQSEFTNKAEVGDNECENGANSPQPSISKKSPPPTPTRTRRHSLISEEKYNLFSPPKVYTPNKIVTSADAASLTSHKDNYINYDSRKLYYSHPYKYDEEKQPKRQLRSSNSFNHSTNQAIDIAEVLATTVSLVQDNNRKLDQLSDEVTSEQSSESNMDSDDNYSWQSSRREIKKEIDELAAKLESMKKKYEEQIHSKNRLIEELEYALKKSEKDGRRKRTDIERLETKIEAQKRALDELIEQQNLIARSQSPDSEQAEAFRLLQQELDENNKVTEELQQKIR</sequence>
<gene>
    <name evidence="4" type="ORF">RFULGI_LOCUS5533</name>
</gene>
<evidence type="ECO:0000313" key="4">
    <source>
        <dbReference type="EMBL" id="CAG8572905.1"/>
    </source>
</evidence>
<comment type="caution">
    <text evidence="4">The sequence shown here is derived from an EMBL/GenBank/DDBJ whole genome shotgun (WGS) entry which is preliminary data.</text>
</comment>
<dbReference type="EMBL" id="CAJVPZ010006380">
    <property type="protein sequence ID" value="CAG8572905.1"/>
    <property type="molecule type" value="Genomic_DNA"/>
</dbReference>
<reference evidence="4" key="1">
    <citation type="submission" date="2021-06" db="EMBL/GenBank/DDBJ databases">
        <authorList>
            <person name="Kallberg Y."/>
            <person name="Tangrot J."/>
            <person name="Rosling A."/>
        </authorList>
    </citation>
    <scope>NUCLEOTIDE SEQUENCE</scope>
    <source>
        <strain evidence="4">IN212</strain>
    </source>
</reference>
<evidence type="ECO:0000259" key="3">
    <source>
        <dbReference type="Pfam" id="PF14772"/>
    </source>
</evidence>
<evidence type="ECO:0000256" key="2">
    <source>
        <dbReference type="SAM" id="MobiDB-lite"/>
    </source>
</evidence>
<evidence type="ECO:0000313" key="5">
    <source>
        <dbReference type="Proteomes" id="UP000789396"/>
    </source>
</evidence>
<evidence type="ECO:0000256" key="1">
    <source>
        <dbReference type="SAM" id="Coils"/>
    </source>
</evidence>
<feature type="region of interest" description="Disordered" evidence="2">
    <location>
        <begin position="1"/>
        <end position="59"/>
    </location>
</feature>
<dbReference type="Pfam" id="PF14772">
    <property type="entry name" value="NYD-SP28"/>
    <property type="match status" value="1"/>
</dbReference>
<protein>
    <submittedName>
        <fullName evidence="4">13620_t:CDS:1</fullName>
    </submittedName>
</protein>
<keyword evidence="5" id="KW-1185">Reference proteome</keyword>
<dbReference type="OrthoDB" id="2424665at2759"/>
<organism evidence="4 5">
    <name type="scientific">Racocetra fulgida</name>
    <dbReference type="NCBI Taxonomy" id="60492"/>
    <lineage>
        <taxon>Eukaryota</taxon>
        <taxon>Fungi</taxon>
        <taxon>Fungi incertae sedis</taxon>
        <taxon>Mucoromycota</taxon>
        <taxon>Glomeromycotina</taxon>
        <taxon>Glomeromycetes</taxon>
        <taxon>Diversisporales</taxon>
        <taxon>Gigasporaceae</taxon>
        <taxon>Racocetra</taxon>
    </lineage>
</organism>
<accession>A0A9N9BNV8</accession>
<feature type="compositionally biased region" description="Polar residues" evidence="2">
    <location>
        <begin position="28"/>
        <end position="38"/>
    </location>
</feature>
<name>A0A9N9BNV8_9GLOM</name>
<keyword evidence="1" id="KW-0175">Coiled coil</keyword>
<feature type="coiled-coil region" evidence="1">
    <location>
        <begin position="178"/>
        <end position="289"/>
    </location>
</feature>
<feature type="non-terminal residue" evidence="4">
    <location>
        <position position="1"/>
    </location>
</feature>
<dbReference type="Proteomes" id="UP000789396">
    <property type="component" value="Unassembled WGS sequence"/>
</dbReference>
<feature type="domain" description="Dynein regulatory complex protein 1/2 N-terminal" evidence="3">
    <location>
        <begin position="148"/>
        <end position="223"/>
    </location>
</feature>
<feature type="compositionally biased region" description="Polar residues" evidence="2">
    <location>
        <begin position="158"/>
        <end position="176"/>
    </location>
</feature>
<proteinExistence type="predicted"/>
<dbReference type="AlphaFoldDB" id="A0A9N9BNV8"/>
<dbReference type="InterPro" id="IPR039505">
    <property type="entry name" value="DRC1/2_N"/>
</dbReference>